<keyword evidence="2" id="KW-1185">Reference proteome</keyword>
<protein>
    <submittedName>
        <fullName evidence="1">Uncharacterized protein</fullName>
    </submittedName>
</protein>
<organism evidence="1 2">
    <name type="scientific">Eumeta variegata</name>
    <name type="common">Bagworm moth</name>
    <name type="synonym">Eumeta japonica</name>
    <dbReference type="NCBI Taxonomy" id="151549"/>
    <lineage>
        <taxon>Eukaryota</taxon>
        <taxon>Metazoa</taxon>
        <taxon>Ecdysozoa</taxon>
        <taxon>Arthropoda</taxon>
        <taxon>Hexapoda</taxon>
        <taxon>Insecta</taxon>
        <taxon>Pterygota</taxon>
        <taxon>Neoptera</taxon>
        <taxon>Endopterygota</taxon>
        <taxon>Lepidoptera</taxon>
        <taxon>Glossata</taxon>
        <taxon>Ditrysia</taxon>
        <taxon>Tineoidea</taxon>
        <taxon>Psychidae</taxon>
        <taxon>Oiketicinae</taxon>
        <taxon>Eumeta</taxon>
    </lineage>
</organism>
<reference evidence="1 2" key="1">
    <citation type="journal article" date="2019" name="Commun. Biol.">
        <title>The bagworm genome reveals a unique fibroin gene that provides high tensile strength.</title>
        <authorList>
            <person name="Kono N."/>
            <person name="Nakamura H."/>
            <person name="Ohtoshi R."/>
            <person name="Tomita M."/>
            <person name="Numata K."/>
            <person name="Arakawa K."/>
        </authorList>
    </citation>
    <scope>NUCLEOTIDE SEQUENCE [LARGE SCALE GENOMIC DNA]</scope>
</reference>
<sequence>MFYRKRKENFPSRREPRENVALFYPIPGKESEISIKIGSSHRAPPLLCDVWASRHRMSHIDLFTLFISVTRFWLESQALSPSDVNRVHYNESRYVSEYSA</sequence>
<dbReference type="Proteomes" id="UP000299102">
    <property type="component" value="Unassembled WGS sequence"/>
</dbReference>
<dbReference type="AlphaFoldDB" id="A0A4C1UNN9"/>
<evidence type="ECO:0000313" key="1">
    <source>
        <dbReference type="EMBL" id="GBP28073.1"/>
    </source>
</evidence>
<name>A0A4C1UNN9_EUMVA</name>
<dbReference type="EMBL" id="BGZK01000202">
    <property type="protein sequence ID" value="GBP28073.1"/>
    <property type="molecule type" value="Genomic_DNA"/>
</dbReference>
<comment type="caution">
    <text evidence="1">The sequence shown here is derived from an EMBL/GenBank/DDBJ whole genome shotgun (WGS) entry which is preliminary data.</text>
</comment>
<proteinExistence type="predicted"/>
<gene>
    <name evidence="1" type="ORF">EVAR_21193_1</name>
</gene>
<evidence type="ECO:0000313" key="2">
    <source>
        <dbReference type="Proteomes" id="UP000299102"/>
    </source>
</evidence>
<accession>A0A4C1UNN9</accession>